<feature type="region of interest" description="Disordered" evidence="1">
    <location>
        <begin position="80"/>
        <end position="137"/>
    </location>
</feature>
<evidence type="ECO:0000256" key="1">
    <source>
        <dbReference type="SAM" id="MobiDB-lite"/>
    </source>
</evidence>
<dbReference type="AlphaFoldDB" id="A0A934N9S9"/>
<reference evidence="3 4" key="1">
    <citation type="submission" date="2020-10" db="EMBL/GenBank/DDBJ databases">
        <title>Ca. Dormibacterota MAGs.</title>
        <authorList>
            <person name="Montgomery K."/>
        </authorList>
    </citation>
    <scope>NUCLEOTIDE SEQUENCE [LARGE SCALE GENOMIC DNA]</scope>
    <source>
        <strain evidence="3">Mitchell_Peninsula_5</strain>
    </source>
</reference>
<feature type="compositionally biased region" description="Polar residues" evidence="1">
    <location>
        <begin position="83"/>
        <end position="102"/>
    </location>
</feature>
<protein>
    <submittedName>
        <fullName evidence="3">Uncharacterized protein</fullName>
    </submittedName>
</protein>
<accession>A0A934N9S9</accession>
<feature type="compositionally biased region" description="Basic and acidic residues" evidence="1">
    <location>
        <begin position="107"/>
        <end position="124"/>
    </location>
</feature>
<dbReference type="EMBL" id="JAEKNN010000039">
    <property type="protein sequence ID" value="MBJ7609367.1"/>
    <property type="molecule type" value="Genomic_DNA"/>
</dbReference>
<gene>
    <name evidence="3" type="ORF">JF887_08040</name>
</gene>
<keyword evidence="2" id="KW-0812">Transmembrane</keyword>
<feature type="region of interest" description="Disordered" evidence="1">
    <location>
        <begin position="48"/>
        <end position="67"/>
    </location>
</feature>
<evidence type="ECO:0000313" key="4">
    <source>
        <dbReference type="Proteomes" id="UP000614410"/>
    </source>
</evidence>
<sequence length="229" mass="24453">MRNVEHAPAPEVPGPVANRRFNVRRIALLSAAITVAGVLGATGVVGRASSDGSGAGGNDGDNSPVIYRGPVHHAVLCQPPYDSGSNTGQTRMDSGNENQFGCQRSYDGGHEVRRQNCDRTRDEQGTWSYKPTAPAPPTEFDFNGTYKDHNTVQDGTYSGHEYFNDPGVGTVSQEYHATITHNANCTTYTASNWYVVVKATGKLSYLSGTSGTPPTQEDDNARAASPRSS</sequence>
<organism evidence="3 4">
    <name type="scientific">Candidatus Amunia macphersoniae</name>
    <dbReference type="NCBI Taxonomy" id="3127014"/>
    <lineage>
        <taxon>Bacteria</taxon>
        <taxon>Bacillati</taxon>
        <taxon>Candidatus Dormiibacterota</taxon>
        <taxon>Candidatus Dormibacteria</taxon>
        <taxon>Candidatus Aeolococcales</taxon>
        <taxon>Candidatus Aeolococcaceae</taxon>
        <taxon>Candidatus Amunia</taxon>
    </lineage>
</organism>
<dbReference type="Proteomes" id="UP000614410">
    <property type="component" value="Unassembled WGS sequence"/>
</dbReference>
<feature type="region of interest" description="Disordered" evidence="1">
    <location>
        <begin position="207"/>
        <end position="229"/>
    </location>
</feature>
<keyword evidence="2" id="KW-0472">Membrane</keyword>
<comment type="caution">
    <text evidence="3">The sequence shown here is derived from an EMBL/GenBank/DDBJ whole genome shotgun (WGS) entry which is preliminary data.</text>
</comment>
<name>A0A934N9S9_9BACT</name>
<proteinExistence type="predicted"/>
<evidence type="ECO:0000256" key="2">
    <source>
        <dbReference type="SAM" id="Phobius"/>
    </source>
</evidence>
<feature type="transmembrane region" description="Helical" evidence="2">
    <location>
        <begin position="26"/>
        <end position="45"/>
    </location>
</feature>
<evidence type="ECO:0000313" key="3">
    <source>
        <dbReference type="EMBL" id="MBJ7609367.1"/>
    </source>
</evidence>
<keyword evidence="2" id="KW-1133">Transmembrane helix</keyword>